<name>A0ABS2EN39_9LACO</name>
<comment type="caution">
    <text evidence="4">The sequence shown here is derived from an EMBL/GenBank/DDBJ whole genome shotgun (WGS) entry which is preliminary data.</text>
</comment>
<protein>
    <submittedName>
        <fullName evidence="4">TetR/AcrR family transcriptional regulator</fullName>
    </submittedName>
</protein>
<dbReference type="InterPro" id="IPR001647">
    <property type="entry name" value="HTH_TetR"/>
</dbReference>
<keyword evidence="1 2" id="KW-0238">DNA-binding</keyword>
<reference evidence="4 5" key="1">
    <citation type="journal article" date="2021" name="Sci. Rep.">
        <title>The distribution of antibiotic resistance genes in chicken gut microbiota commensals.</title>
        <authorList>
            <person name="Juricova H."/>
            <person name="Matiasovicova J."/>
            <person name="Kubasova T."/>
            <person name="Cejkova D."/>
            <person name="Rychlik I."/>
        </authorList>
    </citation>
    <scope>NUCLEOTIDE SEQUENCE [LARGE SCALE GENOMIC DNA]</scope>
    <source>
        <strain evidence="4 5">An810</strain>
    </source>
</reference>
<feature type="DNA-binding region" description="H-T-H motif" evidence="2">
    <location>
        <begin position="34"/>
        <end position="53"/>
    </location>
</feature>
<dbReference type="Pfam" id="PF00440">
    <property type="entry name" value="TetR_N"/>
    <property type="match status" value="1"/>
</dbReference>
<dbReference type="PROSITE" id="PS50977">
    <property type="entry name" value="HTH_TETR_2"/>
    <property type="match status" value="1"/>
</dbReference>
<evidence type="ECO:0000313" key="4">
    <source>
        <dbReference type="EMBL" id="MBM6753486.1"/>
    </source>
</evidence>
<gene>
    <name evidence="4" type="ORF">H5993_01715</name>
</gene>
<accession>A0ABS2EN39</accession>
<dbReference type="SUPFAM" id="SSF46689">
    <property type="entry name" value="Homeodomain-like"/>
    <property type="match status" value="1"/>
</dbReference>
<evidence type="ECO:0000256" key="2">
    <source>
        <dbReference type="PROSITE-ProRule" id="PRU00335"/>
    </source>
</evidence>
<feature type="domain" description="HTH tetR-type" evidence="3">
    <location>
        <begin position="11"/>
        <end position="71"/>
    </location>
</feature>
<evidence type="ECO:0000259" key="3">
    <source>
        <dbReference type="PROSITE" id="PS50977"/>
    </source>
</evidence>
<dbReference type="RefSeq" id="WP_204775988.1">
    <property type="nucleotide sequence ID" value="NZ_JACJJQ010000005.1"/>
</dbReference>
<dbReference type="InterPro" id="IPR009057">
    <property type="entry name" value="Homeodomain-like_sf"/>
</dbReference>
<dbReference type="EMBL" id="JACJJQ010000005">
    <property type="protein sequence ID" value="MBM6753486.1"/>
    <property type="molecule type" value="Genomic_DNA"/>
</dbReference>
<sequence>MPSQTFENLKAEKKDRIQAALLHEFSTYGLPDAQVARIVKEAQIARGAFYKYFGDLEDAYWWLWRQALNQIHSEDELTGRLAKTPAEYTEQVCRFITQGEAKGLKDLITLHYTVNEAYLHSQPVMPPRFKAETWAVMTLTHQAVRECLLDEEDEEAILQRLETVLKKLLGGK</sequence>
<dbReference type="Gene3D" id="1.10.357.10">
    <property type="entry name" value="Tetracycline Repressor, domain 2"/>
    <property type="match status" value="1"/>
</dbReference>
<evidence type="ECO:0000313" key="5">
    <source>
        <dbReference type="Proteomes" id="UP000776629"/>
    </source>
</evidence>
<proteinExistence type="predicted"/>
<evidence type="ECO:0000256" key="1">
    <source>
        <dbReference type="ARBA" id="ARBA00023125"/>
    </source>
</evidence>
<keyword evidence="5" id="KW-1185">Reference proteome</keyword>
<organism evidence="4 5">
    <name type="scientific">Limosilactobacillus alvi</name>
    <dbReference type="NCBI Taxonomy" id="990412"/>
    <lineage>
        <taxon>Bacteria</taxon>
        <taxon>Bacillati</taxon>
        <taxon>Bacillota</taxon>
        <taxon>Bacilli</taxon>
        <taxon>Lactobacillales</taxon>
        <taxon>Lactobacillaceae</taxon>
        <taxon>Limosilactobacillus</taxon>
    </lineage>
</organism>
<dbReference type="Proteomes" id="UP000776629">
    <property type="component" value="Unassembled WGS sequence"/>
</dbReference>